<dbReference type="SUPFAM" id="SSF88946">
    <property type="entry name" value="Sigma2 domain of RNA polymerase sigma factors"/>
    <property type="match status" value="1"/>
</dbReference>
<evidence type="ECO:0000256" key="1">
    <source>
        <dbReference type="ARBA" id="ARBA00010641"/>
    </source>
</evidence>
<dbReference type="AlphaFoldDB" id="A0A2P8G2A8"/>
<dbReference type="InterPro" id="IPR036388">
    <property type="entry name" value="WH-like_DNA-bd_sf"/>
</dbReference>
<evidence type="ECO:0000256" key="4">
    <source>
        <dbReference type="ARBA" id="ARBA00023163"/>
    </source>
</evidence>
<dbReference type="PANTHER" id="PTHR43133:SF46">
    <property type="entry name" value="RNA POLYMERASE SIGMA-70 FACTOR ECF SUBFAMILY"/>
    <property type="match status" value="1"/>
</dbReference>
<evidence type="ECO:0000259" key="5">
    <source>
        <dbReference type="Pfam" id="PF04542"/>
    </source>
</evidence>
<evidence type="ECO:0000256" key="2">
    <source>
        <dbReference type="ARBA" id="ARBA00023015"/>
    </source>
</evidence>
<keyword evidence="2" id="KW-0805">Transcription regulation</keyword>
<comment type="caution">
    <text evidence="7">The sequence shown here is derived from an EMBL/GenBank/DDBJ whole genome shotgun (WGS) entry which is preliminary data.</text>
</comment>
<evidence type="ECO:0000313" key="8">
    <source>
        <dbReference type="Proteomes" id="UP000240978"/>
    </source>
</evidence>
<evidence type="ECO:0000259" key="6">
    <source>
        <dbReference type="Pfam" id="PF08281"/>
    </source>
</evidence>
<dbReference type="Proteomes" id="UP000240978">
    <property type="component" value="Unassembled WGS sequence"/>
</dbReference>
<protein>
    <submittedName>
        <fullName evidence="7">RNA polymerase sigma factor (Sigma-70 family)</fullName>
    </submittedName>
</protein>
<dbReference type="GO" id="GO:0003677">
    <property type="term" value="F:DNA binding"/>
    <property type="evidence" value="ECO:0007669"/>
    <property type="project" value="InterPro"/>
</dbReference>
<dbReference type="InterPro" id="IPR013324">
    <property type="entry name" value="RNA_pol_sigma_r3/r4-like"/>
</dbReference>
<accession>A0A2P8G2A8</accession>
<dbReference type="EMBL" id="PYGK01000008">
    <property type="protein sequence ID" value="PSL28087.1"/>
    <property type="molecule type" value="Genomic_DNA"/>
</dbReference>
<dbReference type="OrthoDB" id="653814at2"/>
<keyword evidence="4" id="KW-0804">Transcription</keyword>
<dbReference type="Pfam" id="PF08281">
    <property type="entry name" value="Sigma70_r4_2"/>
    <property type="match status" value="1"/>
</dbReference>
<dbReference type="Gene3D" id="1.10.10.10">
    <property type="entry name" value="Winged helix-like DNA-binding domain superfamily/Winged helix DNA-binding domain"/>
    <property type="match status" value="1"/>
</dbReference>
<feature type="domain" description="RNA polymerase sigma-70 region 2" evidence="5">
    <location>
        <begin position="44"/>
        <end position="111"/>
    </location>
</feature>
<feature type="domain" description="RNA polymerase sigma factor 70 region 4 type 2" evidence="6">
    <location>
        <begin position="144"/>
        <end position="192"/>
    </location>
</feature>
<dbReference type="InterPro" id="IPR013249">
    <property type="entry name" value="RNA_pol_sigma70_r4_t2"/>
</dbReference>
<dbReference type="InterPro" id="IPR014284">
    <property type="entry name" value="RNA_pol_sigma-70_dom"/>
</dbReference>
<dbReference type="PANTHER" id="PTHR43133">
    <property type="entry name" value="RNA POLYMERASE ECF-TYPE SIGMA FACTO"/>
    <property type="match status" value="1"/>
</dbReference>
<dbReference type="GO" id="GO:0006352">
    <property type="term" value="P:DNA-templated transcription initiation"/>
    <property type="evidence" value="ECO:0007669"/>
    <property type="project" value="InterPro"/>
</dbReference>
<keyword evidence="8" id="KW-1185">Reference proteome</keyword>
<comment type="similarity">
    <text evidence="1">Belongs to the sigma-70 factor family. ECF subfamily.</text>
</comment>
<dbReference type="RefSeq" id="WP_106603563.1">
    <property type="nucleotide sequence ID" value="NZ_PYGK01000008.1"/>
</dbReference>
<sequence length="203" mass="24451">MGVYAKNYITKSFFFVNFSSYMSCDSDFIVKALIEGHNSAYELFFERYYNRLYYRALELVLLDHVAEDMVQDTFMEVWEKKLYIQPEDNNLDRILFVVLKHNCIDYLRRHKSQKKFQDNLSKDSLAYQTEDSFKHQMDEAFYSRRLSMAISKLTDQQRQALDSVYMQEKTYREGASTMRIALSSFKKHLERAIFKLRREYSQL</sequence>
<dbReference type="InterPro" id="IPR013325">
    <property type="entry name" value="RNA_pol_sigma_r2"/>
</dbReference>
<dbReference type="Gene3D" id="1.10.1740.10">
    <property type="match status" value="1"/>
</dbReference>
<evidence type="ECO:0000256" key="3">
    <source>
        <dbReference type="ARBA" id="ARBA00023082"/>
    </source>
</evidence>
<keyword evidence="3" id="KW-0731">Sigma factor</keyword>
<dbReference type="GO" id="GO:0016987">
    <property type="term" value="F:sigma factor activity"/>
    <property type="evidence" value="ECO:0007669"/>
    <property type="project" value="UniProtKB-KW"/>
</dbReference>
<dbReference type="SUPFAM" id="SSF88659">
    <property type="entry name" value="Sigma3 and sigma4 domains of RNA polymerase sigma factors"/>
    <property type="match status" value="1"/>
</dbReference>
<dbReference type="NCBIfam" id="TIGR02937">
    <property type="entry name" value="sigma70-ECF"/>
    <property type="match status" value="1"/>
</dbReference>
<dbReference type="InterPro" id="IPR007627">
    <property type="entry name" value="RNA_pol_sigma70_r2"/>
</dbReference>
<gene>
    <name evidence="7" type="ORF">CLV42_1086</name>
</gene>
<dbReference type="InterPro" id="IPR039425">
    <property type="entry name" value="RNA_pol_sigma-70-like"/>
</dbReference>
<reference evidence="7 8" key="1">
    <citation type="submission" date="2018-03" db="EMBL/GenBank/DDBJ databases">
        <title>Genomic Encyclopedia of Archaeal and Bacterial Type Strains, Phase II (KMG-II): from individual species to whole genera.</title>
        <authorList>
            <person name="Goeker M."/>
        </authorList>
    </citation>
    <scope>NUCLEOTIDE SEQUENCE [LARGE SCALE GENOMIC DNA]</scope>
    <source>
        <strain evidence="7 8">DSM 18107</strain>
    </source>
</reference>
<proteinExistence type="inferred from homology"/>
<name>A0A2P8G2A8_9BACT</name>
<evidence type="ECO:0000313" key="7">
    <source>
        <dbReference type="EMBL" id="PSL28087.1"/>
    </source>
</evidence>
<organism evidence="7 8">
    <name type="scientific">Chitinophaga ginsengisoli</name>
    <dbReference type="NCBI Taxonomy" id="363837"/>
    <lineage>
        <taxon>Bacteria</taxon>
        <taxon>Pseudomonadati</taxon>
        <taxon>Bacteroidota</taxon>
        <taxon>Chitinophagia</taxon>
        <taxon>Chitinophagales</taxon>
        <taxon>Chitinophagaceae</taxon>
        <taxon>Chitinophaga</taxon>
    </lineage>
</organism>
<dbReference type="Pfam" id="PF04542">
    <property type="entry name" value="Sigma70_r2"/>
    <property type="match status" value="1"/>
</dbReference>